<dbReference type="InterPro" id="IPR006626">
    <property type="entry name" value="PbH1"/>
</dbReference>
<sequence length="668" mass="72991">MTAAATRMPLRAILAGTALTLSLAANAQVTIHVSPSGDDRAPGSAARPVRSLDRAQALVRAANAKGDVTVVLADGTYTLDRPLAFRAADGGRGGHRVEWRAADGASPTLSGGMTVTGFRPFDAERRIWVADVPKGIDARQLWVNDQLAETPWIEVRARDLKFTATGFDIVDPDLAWIAQVKRPERMEMEATGFFTDRISPVQSIAGTSVTMQQPAWDNNSWGYDTITKPIFPDDSRLFLRGALEFVGKANDWHAKAYQWVIDPQAGKLYLRIAQDDDIKRLTVVLPRLEALVSIAGTPAAPVERLSFKGLRFSYTSWLGPSRPTGYANQQSGAYLSNVSPIRPKDAWATCGWGCVEFESMRQKWHQMPAAVQVAAARDVTFEGNRFTQLGQVALGIGNDATANMSGVGLATARIRIARNRFAVLSGSAIMAGGVRVDAHHPTDPALVNRDLTIEDNIVATVSQDYKDNAAILTTYIAGARIAHNDISDAPYDGIAVGWGWGYNDVGGNPNYDENQKGYTYNVKYTTPTTLKDTVVENNRIHGVKTWFMDGGAIYNLSANPNAIIRGNHIFDIADKIAIYLDEGSKHFRVTGNVVETRGKWLNINTAGKMYRRRISTDNLATGNWHSSSATGGRWLDEIGNTARDNILVPDRDWPAEARAVIDRAGVRR</sequence>
<dbReference type="PANTHER" id="PTHR36453:SF1">
    <property type="entry name" value="RIGHT HANDED BETA HELIX DOMAIN-CONTAINING PROTEIN"/>
    <property type="match status" value="1"/>
</dbReference>
<dbReference type="Gene3D" id="2.160.20.10">
    <property type="entry name" value="Single-stranded right-handed beta-helix, Pectin lyase-like"/>
    <property type="match status" value="2"/>
</dbReference>
<accession>A0ABW4N917</accession>
<keyword evidence="1" id="KW-0732">Signal</keyword>
<evidence type="ECO:0000313" key="3">
    <source>
        <dbReference type="Proteomes" id="UP001597283"/>
    </source>
</evidence>
<dbReference type="PANTHER" id="PTHR36453">
    <property type="entry name" value="SECRETED PROTEIN-RELATED"/>
    <property type="match status" value="1"/>
</dbReference>
<protein>
    <submittedName>
        <fullName evidence="2">Right-handed parallel beta-helix repeat-containing protein</fullName>
    </submittedName>
</protein>
<dbReference type="Proteomes" id="UP001597283">
    <property type="component" value="Unassembled WGS sequence"/>
</dbReference>
<proteinExistence type="predicted"/>
<gene>
    <name evidence="2" type="ORF">ACFSC3_01850</name>
</gene>
<dbReference type="SMART" id="SM00710">
    <property type="entry name" value="PbH1"/>
    <property type="match status" value="6"/>
</dbReference>
<dbReference type="EMBL" id="JBHUFC010000001">
    <property type="protein sequence ID" value="MFD1786306.1"/>
    <property type="molecule type" value="Genomic_DNA"/>
</dbReference>
<evidence type="ECO:0000313" key="2">
    <source>
        <dbReference type="EMBL" id="MFD1786306.1"/>
    </source>
</evidence>
<feature type="chain" id="PRO_5046519203" evidence="1">
    <location>
        <begin position="28"/>
        <end position="668"/>
    </location>
</feature>
<dbReference type="SUPFAM" id="SSF51126">
    <property type="entry name" value="Pectin lyase-like"/>
    <property type="match status" value="1"/>
</dbReference>
<feature type="signal peptide" evidence="1">
    <location>
        <begin position="1"/>
        <end position="27"/>
    </location>
</feature>
<name>A0ABW4N917_9SPHN</name>
<keyword evidence="3" id="KW-1185">Reference proteome</keyword>
<evidence type="ECO:0000256" key="1">
    <source>
        <dbReference type="SAM" id="SignalP"/>
    </source>
</evidence>
<comment type="caution">
    <text evidence="2">The sequence shown here is derived from an EMBL/GenBank/DDBJ whole genome shotgun (WGS) entry which is preliminary data.</text>
</comment>
<dbReference type="RefSeq" id="WP_380938157.1">
    <property type="nucleotide sequence ID" value="NZ_JBHUFC010000001.1"/>
</dbReference>
<organism evidence="2 3">
    <name type="scientific">Sphingomonas floccifaciens</name>
    <dbReference type="NCBI Taxonomy" id="1844115"/>
    <lineage>
        <taxon>Bacteria</taxon>
        <taxon>Pseudomonadati</taxon>
        <taxon>Pseudomonadota</taxon>
        <taxon>Alphaproteobacteria</taxon>
        <taxon>Sphingomonadales</taxon>
        <taxon>Sphingomonadaceae</taxon>
        <taxon>Sphingomonas</taxon>
    </lineage>
</organism>
<reference evidence="3" key="1">
    <citation type="journal article" date="2019" name="Int. J. Syst. Evol. Microbiol.">
        <title>The Global Catalogue of Microorganisms (GCM) 10K type strain sequencing project: providing services to taxonomists for standard genome sequencing and annotation.</title>
        <authorList>
            <consortium name="The Broad Institute Genomics Platform"/>
            <consortium name="The Broad Institute Genome Sequencing Center for Infectious Disease"/>
            <person name="Wu L."/>
            <person name="Ma J."/>
        </authorList>
    </citation>
    <scope>NUCLEOTIDE SEQUENCE [LARGE SCALE GENOMIC DNA]</scope>
    <source>
        <strain evidence="3">Q85</strain>
    </source>
</reference>
<dbReference type="InterPro" id="IPR011050">
    <property type="entry name" value="Pectin_lyase_fold/virulence"/>
</dbReference>
<dbReference type="InterPro" id="IPR012334">
    <property type="entry name" value="Pectin_lyas_fold"/>
</dbReference>